<proteinExistence type="inferred from homology"/>
<comment type="cofactor">
    <cofactor evidence="1 4">
        <name>a divalent metal cation</name>
        <dbReference type="ChEBI" id="CHEBI:60240"/>
    </cofactor>
</comment>
<keyword evidence="6" id="KW-1185">Reference proteome</keyword>
<sequence>MQPLIYLASQSPRRRELLLQIGVHHTVVGTNIDETPLPNEAPAEYVIRMALEKARAGRQATGQKAPLPILGADTAVVVNQRILGKPRHREDALAMLEQLSNTTHKVLTGVALIGQREETRLSVSKVSFRPISPPEAAAYWDSGEPRDKAGSYAIQGIGALFISRLEGSFSGVMGLPLFETGELLQRVGITPLQY</sequence>
<dbReference type="PANTHER" id="PTHR43213">
    <property type="entry name" value="BIFUNCTIONAL DTTP/UTP PYROPHOSPHATASE/METHYLTRANSFERASE PROTEIN-RELATED"/>
    <property type="match status" value="1"/>
</dbReference>
<accession>A0A0F7JWM8</accession>
<dbReference type="PANTHER" id="PTHR43213:SF5">
    <property type="entry name" value="BIFUNCTIONAL DTTP_UTP PYROPHOSPHATASE_METHYLTRANSFERASE PROTEIN-RELATED"/>
    <property type="match status" value="1"/>
</dbReference>
<keyword evidence="4" id="KW-0963">Cytoplasm</keyword>
<evidence type="ECO:0000313" key="5">
    <source>
        <dbReference type="EMBL" id="AKH20926.1"/>
    </source>
</evidence>
<organism evidence="5 6">
    <name type="scientific">Sedimenticola thiotaurini</name>
    <dbReference type="NCBI Taxonomy" id="1543721"/>
    <lineage>
        <taxon>Bacteria</taxon>
        <taxon>Pseudomonadati</taxon>
        <taxon>Pseudomonadota</taxon>
        <taxon>Gammaproteobacteria</taxon>
        <taxon>Chromatiales</taxon>
        <taxon>Sedimenticolaceae</taxon>
        <taxon>Sedimenticola</taxon>
    </lineage>
</organism>
<dbReference type="EMBL" id="CP011412">
    <property type="protein sequence ID" value="AKH20926.1"/>
    <property type="molecule type" value="Genomic_DNA"/>
</dbReference>
<comment type="function">
    <text evidence="4">Nucleoside triphosphate pyrophosphatase that hydrolyzes dTTP and UTP. May have a dual role in cell division arrest and in preventing the incorporation of modified nucleotides into cellular nucleic acids.</text>
</comment>
<feature type="site" description="Important for substrate specificity" evidence="4">
    <location>
        <position position="74"/>
    </location>
</feature>
<comment type="subcellular location">
    <subcellularLocation>
        <location evidence="4">Cytoplasm</location>
    </subcellularLocation>
</comment>
<feature type="site" description="Important for substrate specificity" evidence="4">
    <location>
        <position position="155"/>
    </location>
</feature>
<keyword evidence="2 4" id="KW-0378">Hydrolase</keyword>
<evidence type="ECO:0000256" key="4">
    <source>
        <dbReference type="HAMAP-Rule" id="MF_00528"/>
    </source>
</evidence>
<dbReference type="RefSeq" id="WP_046859855.1">
    <property type="nucleotide sequence ID" value="NZ_CP011412.1"/>
</dbReference>
<comment type="similarity">
    <text evidence="4">Belongs to the Maf family. YhdE subfamily.</text>
</comment>
<dbReference type="PIRSF" id="PIRSF006305">
    <property type="entry name" value="Maf"/>
    <property type="match status" value="1"/>
</dbReference>
<evidence type="ECO:0000313" key="6">
    <source>
        <dbReference type="Proteomes" id="UP000034410"/>
    </source>
</evidence>
<protein>
    <recommendedName>
        <fullName evidence="4">dTTP/UTP pyrophosphatase</fullName>
        <shortName evidence="4">dTTPase/UTPase</shortName>
        <ecNumber evidence="4">3.6.1.9</ecNumber>
    </recommendedName>
    <alternativeName>
        <fullName evidence="4">Nucleoside triphosphate pyrophosphatase</fullName>
    </alternativeName>
    <alternativeName>
        <fullName evidence="4">Nucleotide pyrophosphatase</fullName>
        <shortName evidence="4">Nucleotide PPase</shortName>
    </alternativeName>
</protein>
<dbReference type="EC" id="3.6.1.9" evidence="4"/>
<comment type="catalytic activity">
    <reaction evidence="4">
        <text>dTTP + H2O = dTMP + diphosphate + H(+)</text>
        <dbReference type="Rhea" id="RHEA:28534"/>
        <dbReference type="ChEBI" id="CHEBI:15377"/>
        <dbReference type="ChEBI" id="CHEBI:15378"/>
        <dbReference type="ChEBI" id="CHEBI:33019"/>
        <dbReference type="ChEBI" id="CHEBI:37568"/>
        <dbReference type="ChEBI" id="CHEBI:63528"/>
        <dbReference type="EC" id="3.6.1.9"/>
    </reaction>
</comment>
<dbReference type="KEGG" id="seds:AAY24_11865"/>
<feature type="site" description="Important for substrate specificity" evidence="4">
    <location>
        <position position="13"/>
    </location>
</feature>
<dbReference type="AlphaFoldDB" id="A0A0F7JWM8"/>
<name>A0A0F7JWM8_9GAMM</name>
<dbReference type="InterPro" id="IPR029001">
    <property type="entry name" value="ITPase-like_fam"/>
</dbReference>
<dbReference type="PATRIC" id="fig|1543721.4.peg.2456"/>
<gene>
    <name evidence="5" type="ORF">AAY24_11865</name>
</gene>
<feature type="active site" description="Proton acceptor" evidence="4">
    <location>
        <position position="73"/>
    </location>
</feature>
<evidence type="ECO:0000256" key="2">
    <source>
        <dbReference type="ARBA" id="ARBA00022801"/>
    </source>
</evidence>
<evidence type="ECO:0000256" key="1">
    <source>
        <dbReference type="ARBA" id="ARBA00001968"/>
    </source>
</evidence>
<dbReference type="GO" id="GO:0036218">
    <property type="term" value="F:dTTP diphosphatase activity"/>
    <property type="evidence" value="ECO:0007669"/>
    <property type="project" value="RHEA"/>
</dbReference>
<dbReference type="InterPro" id="IPR003697">
    <property type="entry name" value="Maf-like"/>
</dbReference>
<dbReference type="HAMAP" id="MF_00528">
    <property type="entry name" value="Maf"/>
    <property type="match status" value="1"/>
</dbReference>
<dbReference type="GO" id="GO:0005737">
    <property type="term" value="C:cytoplasm"/>
    <property type="evidence" value="ECO:0007669"/>
    <property type="project" value="UniProtKB-SubCell"/>
</dbReference>
<comment type="catalytic activity">
    <reaction evidence="4">
        <text>UTP + H2O = UMP + diphosphate + H(+)</text>
        <dbReference type="Rhea" id="RHEA:29395"/>
        <dbReference type="ChEBI" id="CHEBI:15377"/>
        <dbReference type="ChEBI" id="CHEBI:15378"/>
        <dbReference type="ChEBI" id="CHEBI:33019"/>
        <dbReference type="ChEBI" id="CHEBI:46398"/>
        <dbReference type="ChEBI" id="CHEBI:57865"/>
        <dbReference type="EC" id="3.6.1.9"/>
    </reaction>
</comment>
<reference evidence="5 6" key="1">
    <citation type="journal article" date="2015" name="Genome Announc.">
        <title>Complete Genome Sequence of Sedimenticola thiotaurini Strain SIP-G1, a Polyphosphate- and Polyhydroxyalkanoate-Accumulating Sulfur-Oxidizing Gammaproteobacterium Isolated from Salt Marsh Sediments.</title>
        <authorList>
            <person name="Flood B.E."/>
            <person name="Jones D.S."/>
            <person name="Bailey J.V."/>
        </authorList>
    </citation>
    <scope>NUCLEOTIDE SEQUENCE [LARGE SCALE GENOMIC DNA]</scope>
    <source>
        <strain evidence="5 6">SIP-G1</strain>
    </source>
</reference>
<dbReference type="OrthoDB" id="9807767at2"/>
<dbReference type="Proteomes" id="UP000034410">
    <property type="component" value="Chromosome"/>
</dbReference>
<dbReference type="GO" id="GO:0009117">
    <property type="term" value="P:nucleotide metabolic process"/>
    <property type="evidence" value="ECO:0007669"/>
    <property type="project" value="UniProtKB-KW"/>
</dbReference>
<dbReference type="GO" id="GO:0036221">
    <property type="term" value="F:UTP diphosphatase activity"/>
    <property type="evidence" value="ECO:0007669"/>
    <property type="project" value="RHEA"/>
</dbReference>
<dbReference type="Pfam" id="PF02545">
    <property type="entry name" value="Maf"/>
    <property type="match status" value="1"/>
</dbReference>
<dbReference type="Gene3D" id="3.90.950.10">
    <property type="match status" value="1"/>
</dbReference>
<keyword evidence="3 4" id="KW-0546">Nucleotide metabolism</keyword>
<evidence type="ECO:0000256" key="3">
    <source>
        <dbReference type="ARBA" id="ARBA00023080"/>
    </source>
</evidence>
<dbReference type="CDD" id="cd00555">
    <property type="entry name" value="Maf"/>
    <property type="match status" value="1"/>
</dbReference>
<comment type="caution">
    <text evidence="4">Lacks conserved residue(s) required for the propagation of feature annotation.</text>
</comment>
<dbReference type="NCBIfam" id="TIGR00172">
    <property type="entry name" value="maf"/>
    <property type="match status" value="1"/>
</dbReference>
<dbReference type="SUPFAM" id="SSF52972">
    <property type="entry name" value="ITPase-like"/>
    <property type="match status" value="1"/>
</dbReference>